<evidence type="ECO:0000256" key="1">
    <source>
        <dbReference type="SAM" id="MobiDB-lite"/>
    </source>
</evidence>
<dbReference type="PANTHER" id="PTHR30399:SF1">
    <property type="entry name" value="UTP PYROPHOSPHATASE"/>
    <property type="match status" value="1"/>
</dbReference>
<accession>A0ABS4Z427</accession>
<dbReference type="CDD" id="cd07344">
    <property type="entry name" value="M48_yhfN_like"/>
    <property type="match status" value="1"/>
</dbReference>
<keyword evidence="3" id="KW-0378">Hydrolase</keyword>
<dbReference type="Gene3D" id="3.30.2010.10">
    <property type="entry name" value="Metalloproteases ('zincins'), catalytic domain"/>
    <property type="match status" value="1"/>
</dbReference>
<proteinExistence type="predicted"/>
<dbReference type="RefSeq" id="WP_210052937.1">
    <property type="nucleotide sequence ID" value="NZ_JAGIOB010000001.1"/>
</dbReference>
<dbReference type="Proteomes" id="UP000758168">
    <property type="component" value="Unassembled WGS sequence"/>
</dbReference>
<dbReference type="InterPro" id="IPR002725">
    <property type="entry name" value="YgjP-like_metallopeptidase"/>
</dbReference>
<dbReference type="InterPro" id="IPR053136">
    <property type="entry name" value="UTP_pyrophosphatase-like"/>
</dbReference>
<name>A0ABS4Z427_9ACTN</name>
<evidence type="ECO:0000313" key="4">
    <source>
        <dbReference type="Proteomes" id="UP000758168"/>
    </source>
</evidence>
<feature type="region of interest" description="Disordered" evidence="1">
    <location>
        <begin position="178"/>
        <end position="200"/>
    </location>
</feature>
<reference evidence="3 4" key="1">
    <citation type="submission" date="2021-03" db="EMBL/GenBank/DDBJ databases">
        <title>Sequencing the genomes of 1000 actinobacteria strains.</title>
        <authorList>
            <person name="Klenk H.-P."/>
        </authorList>
    </citation>
    <scope>NUCLEOTIDE SEQUENCE [LARGE SCALE GENOMIC DNA]</scope>
    <source>
        <strain evidence="3 4">DSM 12936</strain>
    </source>
</reference>
<dbReference type="EMBL" id="JAGIOB010000001">
    <property type="protein sequence ID" value="MBP2415724.1"/>
    <property type="molecule type" value="Genomic_DNA"/>
</dbReference>
<sequence>MEAVGTPEVRVEVRRSRRRTRTVTAFRERDTIVVVIPQRMSRADERSFVDSMVAKVLAREARTATPRGDQALRDRAGALALAHLAPVTGDPPAPTDVRWVGNQQRRWGSCTPATGVIRLSDRLQPMPAWVVDYVLVHELAHLVEPSHSAAFWALVARYPDAERAKGYLEGYLAGQGVPAAADEEDVEDAVEGADDRADRA</sequence>
<dbReference type="GO" id="GO:0016787">
    <property type="term" value="F:hydrolase activity"/>
    <property type="evidence" value="ECO:0007669"/>
    <property type="project" value="UniProtKB-KW"/>
</dbReference>
<keyword evidence="4" id="KW-1185">Reference proteome</keyword>
<protein>
    <submittedName>
        <fullName evidence="3">Metal-dependent hydrolase</fullName>
    </submittedName>
</protein>
<organism evidence="3 4">
    <name type="scientific">Microlunatus capsulatus</name>
    <dbReference type="NCBI Taxonomy" id="99117"/>
    <lineage>
        <taxon>Bacteria</taxon>
        <taxon>Bacillati</taxon>
        <taxon>Actinomycetota</taxon>
        <taxon>Actinomycetes</taxon>
        <taxon>Propionibacteriales</taxon>
        <taxon>Propionibacteriaceae</taxon>
        <taxon>Microlunatus</taxon>
    </lineage>
</organism>
<comment type="caution">
    <text evidence="3">The sequence shown here is derived from an EMBL/GenBank/DDBJ whole genome shotgun (WGS) entry which is preliminary data.</text>
</comment>
<gene>
    <name evidence="3" type="ORF">JOF54_000646</name>
</gene>
<feature type="compositionally biased region" description="Acidic residues" evidence="1">
    <location>
        <begin position="181"/>
        <end position="192"/>
    </location>
</feature>
<dbReference type="Pfam" id="PF01863">
    <property type="entry name" value="YgjP-like"/>
    <property type="match status" value="1"/>
</dbReference>
<feature type="domain" description="YgjP-like metallopeptidase" evidence="2">
    <location>
        <begin position="82"/>
        <end position="169"/>
    </location>
</feature>
<evidence type="ECO:0000259" key="2">
    <source>
        <dbReference type="Pfam" id="PF01863"/>
    </source>
</evidence>
<evidence type="ECO:0000313" key="3">
    <source>
        <dbReference type="EMBL" id="MBP2415724.1"/>
    </source>
</evidence>
<dbReference type="PANTHER" id="PTHR30399">
    <property type="entry name" value="UNCHARACTERIZED PROTEIN YGJP"/>
    <property type="match status" value="1"/>
</dbReference>